<protein>
    <recommendedName>
        <fullName evidence="3">DUF4761 domain-containing protein</fullName>
    </recommendedName>
</protein>
<name>A0A564MBK4_9ENTR</name>
<proteinExistence type="predicted"/>
<dbReference type="EMBL" id="CABGHF010000026">
    <property type="protein sequence ID" value="VUS91137.1"/>
    <property type="molecule type" value="Genomic_DNA"/>
</dbReference>
<organism evidence="1 2">
    <name type="scientific">Klebsiella spallanzanii</name>
    <dbReference type="NCBI Taxonomy" id="2587528"/>
    <lineage>
        <taxon>Bacteria</taxon>
        <taxon>Pseudomonadati</taxon>
        <taxon>Pseudomonadota</taxon>
        <taxon>Gammaproteobacteria</taxon>
        <taxon>Enterobacterales</taxon>
        <taxon>Enterobacteriaceae</taxon>
        <taxon>Klebsiella/Raoultella group</taxon>
        <taxon>Klebsiella</taxon>
    </lineage>
</organism>
<evidence type="ECO:0000313" key="1">
    <source>
        <dbReference type="EMBL" id="VUS91137.1"/>
    </source>
</evidence>
<dbReference type="AlphaFoldDB" id="A0A564MBK4"/>
<evidence type="ECO:0008006" key="3">
    <source>
        <dbReference type="Google" id="ProtNLM"/>
    </source>
</evidence>
<accession>A0A564MBK4</accession>
<dbReference type="RefSeq" id="WP_235891626.1">
    <property type="nucleotide sequence ID" value="NZ_CABGHF010000026.1"/>
</dbReference>
<evidence type="ECO:0000313" key="2">
    <source>
        <dbReference type="Proteomes" id="UP000318370"/>
    </source>
</evidence>
<reference evidence="1 2" key="1">
    <citation type="submission" date="2019-07" db="EMBL/GenBank/DDBJ databases">
        <authorList>
            <person name="Brisse S."/>
            <person name="Rodrigues C."/>
            <person name="Thorpe H."/>
        </authorList>
    </citation>
    <scope>NUCLEOTIDE SEQUENCE [LARGE SCALE GENOMIC DNA]</scope>
    <source>
        <strain evidence="1">SB6408</strain>
    </source>
</reference>
<sequence>MNKRYSQHGKRAGNIRIPPHDSLPKVVWINKHAGICCGFTIRVLPRRVGKKRYQIMKDGDSFGIDFALSEARKTIDRIITNHRFINHWENGK</sequence>
<dbReference type="Proteomes" id="UP000318370">
    <property type="component" value="Unassembled WGS sequence"/>
</dbReference>
<gene>
    <name evidence="1" type="ORF">SB6408_05706</name>
</gene>